<proteinExistence type="predicted"/>
<gene>
    <name evidence="3" type="ORF">D0Y96_08400</name>
</gene>
<dbReference type="InterPro" id="IPR011042">
    <property type="entry name" value="6-blade_b-propeller_TolB-like"/>
</dbReference>
<dbReference type="GO" id="GO:0016787">
    <property type="term" value="F:hydrolase activity"/>
    <property type="evidence" value="ECO:0007669"/>
    <property type="project" value="UniProtKB-KW"/>
</dbReference>
<dbReference type="Pfam" id="PF08450">
    <property type="entry name" value="SGL"/>
    <property type="match status" value="1"/>
</dbReference>
<dbReference type="InterPro" id="IPR051262">
    <property type="entry name" value="SMP-30/CGR1_Lactonase"/>
</dbReference>
<dbReference type="AlphaFoldDB" id="A0A372IPU4"/>
<accession>A0A372IPU4</accession>
<dbReference type="InterPro" id="IPR013658">
    <property type="entry name" value="SGL"/>
</dbReference>
<dbReference type="PANTHER" id="PTHR47572:SF4">
    <property type="entry name" value="LACTONASE DRP35"/>
    <property type="match status" value="1"/>
</dbReference>
<keyword evidence="4" id="KW-1185">Reference proteome</keyword>
<dbReference type="OrthoDB" id="2633250at2"/>
<evidence type="ECO:0000259" key="2">
    <source>
        <dbReference type="Pfam" id="PF08450"/>
    </source>
</evidence>
<feature type="domain" description="SMP-30/Gluconolactonase/LRE-like region" evidence="2">
    <location>
        <begin position="66"/>
        <end position="341"/>
    </location>
</feature>
<name>A0A372IPU4_9BACT</name>
<organism evidence="3 4">
    <name type="scientific">Paracidobacterium acidisoli</name>
    <dbReference type="NCBI Taxonomy" id="2303751"/>
    <lineage>
        <taxon>Bacteria</taxon>
        <taxon>Pseudomonadati</taxon>
        <taxon>Acidobacteriota</taxon>
        <taxon>Terriglobia</taxon>
        <taxon>Terriglobales</taxon>
        <taxon>Acidobacteriaceae</taxon>
        <taxon>Paracidobacterium</taxon>
    </lineage>
</organism>
<dbReference type="SUPFAM" id="SSF63829">
    <property type="entry name" value="Calcium-dependent phosphotriesterase"/>
    <property type="match status" value="1"/>
</dbReference>
<protein>
    <submittedName>
        <fullName evidence="3">SMP-30/gluconolactonase/LRE family protein</fullName>
    </submittedName>
</protein>
<sequence length="361" mass="38673">MAVGVLALGGCNKSTATGNEAAQPAAQSAQPAVTTMPLQVERLDASLDALVPQNPVLTKVVTGYKWTEGPVWIRDGYLLFAEIPSNSIRKTSPDGPASIFMQPSGYKGSAPYGGPEPGSNGMTVDKQGRLTVAGHAQRDIWRLESLDGQAQQTVLADSYHGKKLNSPNDLVYKSDGSLYFTDPPYGLRTQSDKDPEKELPFNGVYRIPGAASQPAGAAPDRSKLQLLVKDLTRPNGIAFSPDEKYLYVDNTTPKKLWMRYPVKADGTVGAGKVLLDATADTRDGMPDGMKVDEKGNIWSAGPAGVWIISPEGKHIGTLLIPERVGNVAWGGPDFKTLYIMASSSVYRVDLSVAGVRTPDQR</sequence>
<dbReference type="Proteomes" id="UP000264702">
    <property type="component" value="Unassembled WGS sequence"/>
</dbReference>
<evidence type="ECO:0000313" key="4">
    <source>
        <dbReference type="Proteomes" id="UP000264702"/>
    </source>
</evidence>
<dbReference type="Gene3D" id="2.120.10.30">
    <property type="entry name" value="TolB, C-terminal domain"/>
    <property type="match status" value="1"/>
</dbReference>
<comment type="caution">
    <text evidence="3">The sequence shown here is derived from an EMBL/GenBank/DDBJ whole genome shotgun (WGS) entry which is preliminary data.</text>
</comment>
<keyword evidence="1" id="KW-0378">Hydrolase</keyword>
<dbReference type="PANTHER" id="PTHR47572">
    <property type="entry name" value="LIPOPROTEIN-RELATED"/>
    <property type="match status" value="1"/>
</dbReference>
<dbReference type="EMBL" id="QVQT01000003">
    <property type="protein sequence ID" value="RFU16761.1"/>
    <property type="molecule type" value="Genomic_DNA"/>
</dbReference>
<reference evidence="3 4" key="1">
    <citation type="submission" date="2018-08" db="EMBL/GenBank/DDBJ databases">
        <title>Acidipila sp. 4G-K13, an acidobacterium isolated from forest soil.</title>
        <authorList>
            <person name="Gao Z.-H."/>
            <person name="Qiu L.-H."/>
        </authorList>
    </citation>
    <scope>NUCLEOTIDE SEQUENCE [LARGE SCALE GENOMIC DNA]</scope>
    <source>
        <strain evidence="3 4">4G-K13</strain>
    </source>
</reference>
<evidence type="ECO:0000256" key="1">
    <source>
        <dbReference type="ARBA" id="ARBA00022801"/>
    </source>
</evidence>
<evidence type="ECO:0000313" key="3">
    <source>
        <dbReference type="EMBL" id="RFU16761.1"/>
    </source>
</evidence>